<dbReference type="AlphaFoldDB" id="X1B6F2"/>
<feature type="non-terminal residue" evidence="1">
    <location>
        <position position="132"/>
    </location>
</feature>
<gene>
    <name evidence="1" type="ORF">S01H4_15202</name>
</gene>
<protein>
    <submittedName>
        <fullName evidence="1">Uncharacterized protein</fullName>
    </submittedName>
</protein>
<reference evidence="1" key="1">
    <citation type="journal article" date="2014" name="Front. Microbiol.">
        <title>High frequency of phylogenetically diverse reductive dehalogenase-homologous genes in deep subseafloor sedimentary metagenomes.</title>
        <authorList>
            <person name="Kawai M."/>
            <person name="Futagami T."/>
            <person name="Toyoda A."/>
            <person name="Takaki Y."/>
            <person name="Nishi S."/>
            <person name="Hori S."/>
            <person name="Arai W."/>
            <person name="Tsubouchi T."/>
            <person name="Morono Y."/>
            <person name="Uchiyama I."/>
            <person name="Ito T."/>
            <person name="Fujiyama A."/>
            <person name="Inagaki F."/>
            <person name="Takami H."/>
        </authorList>
    </citation>
    <scope>NUCLEOTIDE SEQUENCE</scope>
    <source>
        <strain evidence="1">Expedition CK06-06</strain>
    </source>
</reference>
<evidence type="ECO:0000313" key="1">
    <source>
        <dbReference type="EMBL" id="GAG67586.1"/>
    </source>
</evidence>
<name>X1B6F2_9ZZZZ</name>
<organism evidence="1">
    <name type="scientific">marine sediment metagenome</name>
    <dbReference type="NCBI Taxonomy" id="412755"/>
    <lineage>
        <taxon>unclassified sequences</taxon>
        <taxon>metagenomes</taxon>
        <taxon>ecological metagenomes</taxon>
    </lineage>
</organism>
<dbReference type="EMBL" id="BART01006660">
    <property type="protein sequence ID" value="GAG67586.1"/>
    <property type="molecule type" value="Genomic_DNA"/>
</dbReference>
<proteinExistence type="predicted"/>
<comment type="caution">
    <text evidence="1">The sequence shown here is derived from an EMBL/GenBank/DDBJ whole genome shotgun (WGS) entry which is preliminary data.</text>
</comment>
<accession>X1B6F2</accession>
<sequence length="132" mass="14778">MITTGIIVRQMNYMLNQPVGFDKENVVVLAVDFPISKTMLLKDKLLQYPLIKNVTTSDRNFIVGSSSNEVKSQKGELISTRILRIDPDYADAFRLELVEGKGTRTVNRNEEISLRFSIIPSMVYSFGGGCGN</sequence>